<gene>
    <name evidence="1" type="ORF">OO016_13135</name>
</gene>
<sequence length="298" mass="35244">MNYLTLRNTTYGFVSNYKHNPEMRASFNKLTKSTYGFDFEFWYEAGYWGENYIPYALLHKDKMVSNVSISKMEFLIENEKKTAIQIGTVMTDKDYRHRGLNKYLMERVLSDWKERVDFIYLFANDTVLDFYPKFNFKRVNEYAYSKSIEPIRPSSPSRKLNLDKEFDRDLLLRTITDSVPVAKVSMRNNTGLIMFYCLSFMKNIIYYLEDLNAVVIADREGNSLHIKDVFSKEQVDLNQLIQLMCDKTIDRVALGFAPLDETGFEKNLLDTDDVLFVFKEQSDYFKNKHWRFPVLSHA</sequence>
<dbReference type="EMBL" id="JAPFQP010000004">
    <property type="protein sequence ID" value="MCX2720553.1"/>
    <property type="molecule type" value="Genomic_DNA"/>
</dbReference>
<dbReference type="EC" id="2.3.1.-" evidence="1"/>
<dbReference type="SUPFAM" id="SSF55729">
    <property type="entry name" value="Acyl-CoA N-acyltransferases (Nat)"/>
    <property type="match status" value="1"/>
</dbReference>
<dbReference type="Pfam" id="PF13527">
    <property type="entry name" value="Acetyltransf_9"/>
    <property type="match status" value="1"/>
</dbReference>
<organism evidence="1 2">
    <name type="scientific">Lentiprolixibacter aurantiacus</name>
    <dbReference type="NCBI Taxonomy" id="2993939"/>
    <lineage>
        <taxon>Bacteria</taxon>
        <taxon>Pseudomonadati</taxon>
        <taxon>Bacteroidota</taxon>
        <taxon>Flavobacteriia</taxon>
        <taxon>Flavobacteriales</taxon>
        <taxon>Flavobacteriaceae</taxon>
        <taxon>Lentiprolixibacter</taxon>
    </lineage>
</organism>
<dbReference type="AlphaFoldDB" id="A0AAE3MNA9"/>
<protein>
    <submittedName>
        <fullName evidence="1">GNAT family N-acetyltransferase</fullName>
        <ecNumber evidence="1">2.3.1.-</ecNumber>
    </submittedName>
</protein>
<keyword evidence="1" id="KW-0012">Acyltransferase</keyword>
<keyword evidence="2" id="KW-1185">Reference proteome</keyword>
<name>A0AAE3MNA9_9FLAO</name>
<dbReference type="InterPro" id="IPR016181">
    <property type="entry name" value="Acyl_CoA_acyltransferase"/>
</dbReference>
<dbReference type="GO" id="GO:0016746">
    <property type="term" value="F:acyltransferase activity"/>
    <property type="evidence" value="ECO:0007669"/>
    <property type="project" value="UniProtKB-KW"/>
</dbReference>
<dbReference type="Gene3D" id="3.40.630.30">
    <property type="match status" value="1"/>
</dbReference>
<keyword evidence="1" id="KW-0808">Transferase</keyword>
<proteinExistence type="predicted"/>
<accession>A0AAE3MNA9</accession>
<comment type="caution">
    <text evidence="1">The sequence shown here is derived from an EMBL/GenBank/DDBJ whole genome shotgun (WGS) entry which is preliminary data.</text>
</comment>
<dbReference type="RefSeq" id="WP_266014877.1">
    <property type="nucleotide sequence ID" value="NZ_JAPFQP010000004.1"/>
</dbReference>
<dbReference type="Proteomes" id="UP001207116">
    <property type="component" value="Unassembled WGS sequence"/>
</dbReference>
<evidence type="ECO:0000313" key="2">
    <source>
        <dbReference type="Proteomes" id="UP001207116"/>
    </source>
</evidence>
<evidence type="ECO:0000313" key="1">
    <source>
        <dbReference type="EMBL" id="MCX2720553.1"/>
    </source>
</evidence>
<reference evidence="1" key="1">
    <citation type="submission" date="2022-11" db="EMBL/GenBank/DDBJ databases">
        <title>The characterization of three novel Bacteroidetes species and genomic analysis of their roles in tidal elemental geochemical cycles.</title>
        <authorList>
            <person name="Ma K.-J."/>
        </authorList>
    </citation>
    <scope>NUCLEOTIDE SEQUENCE</scope>
    <source>
        <strain evidence="1">M415</strain>
    </source>
</reference>